<dbReference type="OrthoDB" id="2910287at2759"/>
<feature type="chain" id="PRO_5020963180" description="Killer toxin Kp4 domain-containing protein" evidence="1">
    <location>
        <begin position="19"/>
        <end position="199"/>
    </location>
</feature>
<evidence type="ECO:0000313" key="3">
    <source>
        <dbReference type="Proteomes" id="UP000309340"/>
    </source>
</evidence>
<evidence type="ECO:0000313" key="2">
    <source>
        <dbReference type="EMBL" id="TKA70663.1"/>
    </source>
</evidence>
<organism evidence="2 3">
    <name type="scientific">Friedmanniomyces simplex</name>
    <dbReference type="NCBI Taxonomy" id="329884"/>
    <lineage>
        <taxon>Eukaryota</taxon>
        <taxon>Fungi</taxon>
        <taxon>Dikarya</taxon>
        <taxon>Ascomycota</taxon>
        <taxon>Pezizomycotina</taxon>
        <taxon>Dothideomycetes</taxon>
        <taxon>Dothideomycetidae</taxon>
        <taxon>Mycosphaerellales</taxon>
        <taxon>Teratosphaeriaceae</taxon>
        <taxon>Friedmanniomyces</taxon>
    </lineage>
</organism>
<proteinExistence type="predicted"/>
<name>A0A4U0X6K2_9PEZI</name>
<sequence length="199" mass="20698">MKLLTIAAALLPATVSVATVVVKSRDEGGPTPICMYMTNDYNWKGEGMNFCKVGGQCGSGLGPHIMKNVSSAGPPKGQTCFLYDGIDCTGHGSPPIVYPGYMNLSDAVINFDKRAQSWRCWKHCGYMGSSVSSSSTVTKSSKSSKAPAMVTSTVTASQDHSSVSQGAAITTVFSLTHGNHGATVVTQTLPAPSKASTVP</sequence>
<evidence type="ECO:0008006" key="4">
    <source>
        <dbReference type="Google" id="ProtNLM"/>
    </source>
</evidence>
<feature type="signal peptide" evidence="1">
    <location>
        <begin position="1"/>
        <end position="18"/>
    </location>
</feature>
<keyword evidence="1" id="KW-0732">Signal</keyword>
<dbReference type="EMBL" id="NAJQ01000388">
    <property type="protein sequence ID" value="TKA70663.1"/>
    <property type="molecule type" value="Genomic_DNA"/>
</dbReference>
<accession>A0A4U0X6K2</accession>
<keyword evidence="3" id="KW-1185">Reference proteome</keyword>
<dbReference type="AlphaFoldDB" id="A0A4U0X6K2"/>
<comment type="caution">
    <text evidence="2">The sequence shown here is derived from an EMBL/GenBank/DDBJ whole genome shotgun (WGS) entry which is preliminary data.</text>
</comment>
<reference evidence="2 3" key="1">
    <citation type="submission" date="2017-03" db="EMBL/GenBank/DDBJ databases">
        <title>Genomes of endolithic fungi from Antarctica.</title>
        <authorList>
            <person name="Coleine C."/>
            <person name="Masonjones S."/>
            <person name="Stajich J.E."/>
        </authorList>
    </citation>
    <scope>NUCLEOTIDE SEQUENCE [LARGE SCALE GENOMIC DNA]</scope>
    <source>
        <strain evidence="2 3">CCFEE 5184</strain>
    </source>
</reference>
<evidence type="ECO:0000256" key="1">
    <source>
        <dbReference type="SAM" id="SignalP"/>
    </source>
</evidence>
<dbReference type="STRING" id="329884.A0A4U0X6K2"/>
<dbReference type="Proteomes" id="UP000309340">
    <property type="component" value="Unassembled WGS sequence"/>
</dbReference>
<protein>
    <recommendedName>
        <fullName evidence="4">Killer toxin Kp4 domain-containing protein</fullName>
    </recommendedName>
</protein>
<gene>
    <name evidence="2" type="ORF">B0A55_08758</name>
</gene>